<feature type="transmembrane region" description="Helical" evidence="2">
    <location>
        <begin position="74"/>
        <end position="97"/>
    </location>
</feature>
<dbReference type="BioCyc" id="SESP1179773:BN6_RS42180-MONOMER"/>
<dbReference type="PATRIC" id="fig|1179773.3.peg.4411"/>
<name>K0K043_SACES</name>
<evidence type="ECO:0000256" key="2">
    <source>
        <dbReference type="SAM" id="Phobius"/>
    </source>
</evidence>
<evidence type="ECO:0000313" key="4">
    <source>
        <dbReference type="Proteomes" id="UP000006281"/>
    </source>
</evidence>
<feature type="transmembrane region" description="Helical" evidence="2">
    <location>
        <begin position="32"/>
        <end position="54"/>
    </location>
</feature>
<evidence type="ECO:0000313" key="3">
    <source>
        <dbReference type="EMBL" id="CCH31686.1"/>
    </source>
</evidence>
<keyword evidence="4" id="KW-1185">Reference proteome</keyword>
<evidence type="ECO:0000256" key="1">
    <source>
        <dbReference type="SAM" id="MobiDB-lite"/>
    </source>
</evidence>
<organism evidence="3 4">
    <name type="scientific">Saccharothrix espanaensis (strain ATCC 51144 / DSM 44229 / JCM 9112 / NBRC 15066 / NRRL 15764)</name>
    <dbReference type="NCBI Taxonomy" id="1179773"/>
    <lineage>
        <taxon>Bacteria</taxon>
        <taxon>Bacillati</taxon>
        <taxon>Actinomycetota</taxon>
        <taxon>Actinomycetes</taxon>
        <taxon>Pseudonocardiales</taxon>
        <taxon>Pseudonocardiaceae</taxon>
        <taxon>Saccharothrix</taxon>
    </lineage>
</organism>
<proteinExistence type="predicted"/>
<dbReference type="HOGENOM" id="CLU_132070_0_0_11"/>
<dbReference type="RefSeq" id="WP_015101798.1">
    <property type="nucleotide sequence ID" value="NC_019673.1"/>
</dbReference>
<accession>K0K043</accession>
<keyword evidence="2" id="KW-0472">Membrane</keyword>
<feature type="region of interest" description="Disordered" evidence="1">
    <location>
        <begin position="1"/>
        <end position="25"/>
    </location>
</feature>
<reference evidence="3 4" key="1">
    <citation type="journal article" date="2012" name="BMC Genomics">
        <title>Complete genome sequence of Saccharothrix espanaensis DSM 44229T and comparison to the other completely sequenced Pseudonocardiaceae.</title>
        <authorList>
            <person name="Strobel T."/>
            <person name="Al-Dilaimi A."/>
            <person name="Blom J."/>
            <person name="Gessner A."/>
            <person name="Kalinowski J."/>
            <person name="Luzhetska M."/>
            <person name="Puhler A."/>
            <person name="Szczepanowski R."/>
            <person name="Bechthold A."/>
            <person name="Ruckert C."/>
        </authorList>
    </citation>
    <scope>NUCLEOTIDE SEQUENCE [LARGE SCALE GENOMIC DNA]</scope>
    <source>
        <strain evidence="4">ATCC 51144 / DSM 44229 / JCM 9112 / NBRC 15066 / NRRL 15764</strain>
    </source>
</reference>
<dbReference type="AlphaFoldDB" id="K0K043"/>
<keyword evidence="2" id="KW-1133">Transmembrane helix</keyword>
<gene>
    <name evidence="3" type="ordered locus">BN6_44040</name>
</gene>
<dbReference type="OrthoDB" id="4241523at2"/>
<dbReference type="Proteomes" id="UP000006281">
    <property type="component" value="Chromosome"/>
</dbReference>
<dbReference type="InterPro" id="IPR045713">
    <property type="entry name" value="DUF6069"/>
</dbReference>
<dbReference type="KEGG" id="sesp:BN6_44040"/>
<dbReference type="eggNOG" id="ENOG5032WGJ">
    <property type="taxonomic scope" value="Bacteria"/>
</dbReference>
<dbReference type="Pfam" id="PF19545">
    <property type="entry name" value="DUF6069"/>
    <property type="match status" value="1"/>
</dbReference>
<feature type="transmembrane region" description="Helical" evidence="2">
    <location>
        <begin position="136"/>
        <end position="154"/>
    </location>
</feature>
<dbReference type="EMBL" id="HE804045">
    <property type="protein sequence ID" value="CCH31686.1"/>
    <property type="molecule type" value="Genomic_DNA"/>
</dbReference>
<sequence length="172" mass="17366">MSSAAGSATTPGRPTRNQPRGATTTTTDVRPIWLVGALAGLAGAAAAEVYGLPARLVGVPMAAGGAGAAAAEPITVGMFAMGTLICTFWGTLPAVALGRWARRDPARTWTWVTVALTAVSMAGPLTAGATAWSTKVMLLGSHIVAAAVVIPLVARRLRTTRRPVPGTAQSPA</sequence>
<keyword evidence="2" id="KW-0812">Transmembrane</keyword>
<protein>
    <submittedName>
        <fullName evidence="3">Putative membrane protein</fullName>
    </submittedName>
</protein>
<dbReference type="STRING" id="1179773.BN6_44040"/>
<feature type="transmembrane region" description="Helical" evidence="2">
    <location>
        <begin position="109"/>
        <end position="130"/>
    </location>
</feature>